<keyword evidence="1" id="KW-0143">Chaperone</keyword>
<dbReference type="PROSITE" id="PS50076">
    <property type="entry name" value="DNAJ_2"/>
    <property type="match status" value="1"/>
</dbReference>
<evidence type="ECO:0000256" key="2">
    <source>
        <dbReference type="SAM" id="Coils"/>
    </source>
</evidence>
<dbReference type="Gene3D" id="1.20.5.490">
    <property type="entry name" value="Single helix bin"/>
    <property type="match status" value="1"/>
</dbReference>
<feature type="region of interest" description="Disordered" evidence="3">
    <location>
        <begin position="2174"/>
        <end position="2206"/>
    </location>
</feature>
<dbReference type="Gene3D" id="2.20.70.10">
    <property type="match status" value="1"/>
</dbReference>
<dbReference type="SMART" id="SM00271">
    <property type="entry name" value="DnaJ"/>
    <property type="match status" value="1"/>
</dbReference>
<feature type="coiled-coil region" evidence="2">
    <location>
        <begin position="1888"/>
        <end position="1915"/>
    </location>
</feature>
<gene>
    <name evidence="6" type="ORF">HJC23_013156</name>
</gene>
<dbReference type="Pfam" id="PF00397">
    <property type="entry name" value="WW"/>
    <property type="match status" value="1"/>
</dbReference>
<feature type="compositionally biased region" description="Polar residues" evidence="3">
    <location>
        <begin position="591"/>
        <end position="607"/>
    </location>
</feature>
<feature type="coiled-coil region" evidence="2">
    <location>
        <begin position="2310"/>
        <end position="2337"/>
    </location>
</feature>
<dbReference type="CDD" id="cd00201">
    <property type="entry name" value="WW"/>
    <property type="match status" value="1"/>
</dbReference>
<dbReference type="InterPro" id="IPR001623">
    <property type="entry name" value="DnaJ_domain"/>
</dbReference>
<evidence type="ECO:0008006" key="8">
    <source>
        <dbReference type="Google" id="ProtNLM"/>
    </source>
</evidence>
<evidence type="ECO:0000256" key="1">
    <source>
        <dbReference type="ARBA" id="ARBA00023186"/>
    </source>
</evidence>
<dbReference type="PANTHER" id="PTHR44145:SF3">
    <property type="entry name" value="DNAJ HOMOLOG SUBFAMILY A MEMBER 3, MITOCHONDRIAL"/>
    <property type="match status" value="1"/>
</dbReference>
<dbReference type="Pfam" id="PF00226">
    <property type="entry name" value="DnaJ"/>
    <property type="match status" value="1"/>
</dbReference>
<feature type="coiled-coil region" evidence="2">
    <location>
        <begin position="817"/>
        <end position="917"/>
    </location>
</feature>
<protein>
    <recommendedName>
        <fullName evidence="8">WW domain-containing protein</fullName>
    </recommendedName>
</protein>
<feature type="region of interest" description="Disordered" evidence="3">
    <location>
        <begin position="321"/>
        <end position="391"/>
    </location>
</feature>
<feature type="region of interest" description="Disordered" evidence="3">
    <location>
        <begin position="2119"/>
        <end position="2146"/>
    </location>
</feature>
<feature type="coiled-coil region" evidence="2">
    <location>
        <begin position="2013"/>
        <end position="2040"/>
    </location>
</feature>
<feature type="region of interest" description="Disordered" evidence="3">
    <location>
        <begin position="161"/>
        <end position="196"/>
    </location>
</feature>
<dbReference type="PRINTS" id="PR00625">
    <property type="entry name" value="JDOMAIN"/>
</dbReference>
<feature type="domain" description="J" evidence="5">
    <location>
        <begin position="209"/>
        <end position="278"/>
    </location>
</feature>
<keyword evidence="7" id="KW-1185">Reference proteome</keyword>
<evidence type="ECO:0000313" key="7">
    <source>
        <dbReference type="Proteomes" id="UP001516023"/>
    </source>
</evidence>
<dbReference type="Proteomes" id="UP001516023">
    <property type="component" value="Unassembled WGS sequence"/>
</dbReference>
<dbReference type="CDD" id="cd06257">
    <property type="entry name" value="DnaJ"/>
    <property type="match status" value="1"/>
</dbReference>
<proteinExistence type="predicted"/>
<dbReference type="SUPFAM" id="SSF46565">
    <property type="entry name" value="Chaperone J-domain"/>
    <property type="match status" value="1"/>
</dbReference>
<feature type="compositionally biased region" description="Polar residues" evidence="3">
    <location>
        <begin position="2224"/>
        <end position="2242"/>
    </location>
</feature>
<feature type="compositionally biased region" description="Basic and acidic residues" evidence="3">
    <location>
        <begin position="486"/>
        <end position="500"/>
    </location>
</feature>
<dbReference type="Gene3D" id="1.10.287.110">
    <property type="entry name" value="DnaJ domain"/>
    <property type="match status" value="1"/>
</dbReference>
<feature type="region of interest" description="Disordered" evidence="3">
    <location>
        <begin position="2224"/>
        <end position="2246"/>
    </location>
</feature>
<dbReference type="EMBL" id="JABMIG020000025">
    <property type="protein sequence ID" value="KAL3801651.1"/>
    <property type="molecule type" value="Genomic_DNA"/>
</dbReference>
<dbReference type="InterPro" id="IPR001202">
    <property type="entry name" value="WW_dom"/>
</dbReference>
<feature type="coiled-coil region" evidence="2">
    <location>
        <begin position="1028"/>
        <end position="1111"/>
    </location>
</feature>
<name>A0ABD3QPZ3_9STRA</name>
<feature type="coiled-coil region" evidence="2">
    <location>
        <begin position="404"/>
        <end position="456"/>
    </location>
</feature>
<dbReference type="SUPFAM" id="SSF51045">
    <property type="entry name" value="WW domain"/>
    <property type="match status" value="1"/>
</dbReference>
<dbReference type="PROSITE" id="PS50020">
    <property type="entry name" value="WW_DOMAIN_2"/>
    <property type="match status" value="1"/>
</dbReference>
<dbReference type="InterPro" id="IPR036020">
    <property type="entry name" value="WW_dom_sf"/>
</dbReference>
<feature type="coiled-coil region" evidence="2">
    <location>
        <begin position="719"/>
        <end position="792"/>
    </location>
</feature>
<dbReference type="InterPro" id="IPR051938">
    <property type="entry name" value="Apopto_cytoskel_mod"/>
</dbReference>
<evidence type="ECO:0000256" key="3">
    <source>
        <dbReference type="SAM" id="MobiDB-lite"/>
    </source>
</evidence>
<feature type="coiled-coil region" evidence="2">
    <location>
        <begin position="1418"/>
        <end position="1649"/>
    </location>
</feature>
<evidence type="ECO:0000313" key="6">
    <source>
        <dbReference type="EMBL" id="KAL3801651.1"/>
    </source>
</evidence>
<organism evidence="6 7">
    <name type="scientific">Cyclotella cryptica</name>
    <dbReference type="NCBI Taxonomy" id="29204"/>
    <lineage>
        <taxon>Eukaryota</taxon>
        <taxon>Sar</taxon>
        <taxon>Stramenopiles</taxon>
        <taxon>Ochrophyta</taxon>
        <taxon>Bacillariophyta</taxon>
        <taxon>Coscinodiscophyceae</taxon>
        <taxon>Thalassiosirophycidae</taxon>
        <taxon>Stephanodiscales</taxon>
        <taxon>Stephanodiscaceae</taxon>
        <taxon>Cyclotella</taxon>
    </lineage>
</organism>
<dbReference type="Gene3D" id="1.10.287.1490">
    <property type="match status" value="1"/>
</dbReference>
<evidence type="ECO:0000259" key="4">
    <source>
        <dbReference type="PROSITE" id="PS50020"/>
    </source>
</evidence>
<sequence length="2338" mass="263702">MSTTHYSIREVGDSRQQGVTIIIKSSCQPSSITHQSAHITSHHITSHTMTSRCYTTTGGLVFFVAALSLLLTDNASSGWSVPRNFVHRQTNNLDAPCRRSHPATLSAAKVHPKLSHAARRTALFSSPRPLATEGDWAAYHDDRYDRVYYFNHITGESVWTKPTPSFPDVNDGGNVSDRSSSGGFGAGNPDVLNAGQDTLRQSSTDEKPTLYQILNLPPTASRNEIKRSYLDLAKMYHPDAVAKRGGDVEDGNRVFNDIARAWMILSDEGLRRGYDESLGIRGDNNQDPGDVEESGGIVRDAIIIGKNKFEKNPVYKKKIEMASKDNRGNKFARVQQRSPPSSPNDTSPPQSGRPNVITPAPPLEIDYEAEAAAAQSQQRQQSPYPRGSPLTASQATLMAQNAWRDAITAEKASLQRDAQSTSEELREAEFQARRWNDELEEERRREMRRQELLRQEKRRRSSERSVMDGEGRRGLTIEERLRMRKMQKAEEAERVGRELTRLGGLSGEPGNDRGGMGMGALNLGGSEKPDAFFGMSSRPLTKSTSNIREEQRLNSLQRKGAAASTAPPPPGQGQGKQQRNGPLVAERQGVVASQSPPSVEVSRVSTSDVEKEMNQLKERYEAEIDRLKTEMMQIADKSQSEQLKELVKRHRNELERVKYEMEMESDERLEYELGMLEERHANEMEALRRGMGGDPAFMDSNQLWMGSNDRRDQEMESVINNLKEEHAMEVRKLKEEMSKIANYDQSEKLQEIEESHKKAMEQLKADMEAAAAQELRSELEKMEAAHKWQLQNLQSGHDAAMLKSQKEAGEKLRWEVERSIESLKRQHEREIERLKNEAALNVSESDVMEAMKLNHQAEMETLRAELFGEAARELEEAILSLNNEHEADIARIKATMEQEAEEQMRRVQQEAQAGLETDLRAKTLEVEKVQQKDIEQVKRQVLENARFTESEQIKRLEAIHRQEIEDLKRGADRRLEEEILKIAQLHAREITKLRDDLEASAANTIRDIQTESARQRQIEVERAISWLQAQQEQERARVKQELMREIEQEVGTKVFSQKADMERLKSELDLQSKQVMAAEITKLKQAHIGEMERMKKEAERYYTEKMEQLKKDMNQKKRSEMDIMTKDLKQKHAMELERVSEEASRSSNANLQRELTRVAEEHKRAMENLRNDLNSKAAANLNQRIEDLTRAHRNEIEELKNALRLQTQANVQRTAEVEDATQKLREAHQKELELLRKSMMVNASSSEKERMEVLSASHRAEMERTKAQLEASFAKKLENELQQLEQAHQLRLNDLRDELNARSRALADKESLMQTNQAKQLQQVQSEMQALKEAHAAEILSLKSNMLKNSDAAYQKQIDDLTATFNAELERVKAAASRTGGTRMAGLGSAPFGVQGKNPQTIEEVLNSLRGVYPTDVIEKLRQDLTTKDAALSRMNKNINDKTEQMNLLQSKLNASEQSQQTLSRTIQSLESWKQKAETDIKEKTNQLQLAKSEVERLKREAGMRARSSEELAVLQKEIRAKNNEVVNLTNTIQKLTKETADMKSRLDAIAKEKAMMTTEINQLSEWKRKAEADQKKERENLESQISRLQQELTGTKDLHKQQINELDNKLREEAKDKRSVIEKFTRDMRSKDDQIKTLEGNLSNKDKEINTLKHGLRERNEDVNTLVPEVARLQTLNAEMKAVNDARLKEFSALKAEAERLKVEFEKGNNANLATVKQLTAKLESEQTKHAEFIANLEKNVKEKSDEIVGLQSTLNDKTKKITDLEKRLGTMSKMSADLASLEEYKANTEKSIAESRQQIQALKNDLARVEIEDAEKKARIIELERLQKSMFGKDGEIQRLKKDLAASGEEISSLRAKLNVSLETNKRMAQDIAEFKSARYSSEASLRKTTDELAVAQREVERLKREIEAIKKSDQIKTSELKDLQMKLIEKESQLRAAVTSKDSEISSLNASVNTFASERERLLAELSKLSDWKSNAEETIATQCNKIELINSQLQSLERGLQNSTNSSEYETLLKERASLIQQLASVKNELVQKTDQIKTTKVQTEALLRKAFNSGSSPLPGTSVRTVRTPILSNNVVIGEFTSRKRNIAVAPESPSPNTAVNTVAKANASVSVVEQQTSSPLTNPEKVAVSPPNPPTLSGISSTMAATLSQAKPKSSANTMDAYDLALAQSQQSKSQSLPPPPAEAKMGVAPGAEAKSDTASMSGWAGYKDEKWGGYLDNLSNKNPGGQKSTGSNDNQYKYKDDAQKGFGYLDNLSAKRPAEQSSSAFLDAEKKYLLEAKNLALSAAKSFQEAQLKPNDKDALAKASSEKVKVDELLAKAKEMREKAEEISKSP</sequence>
<feature type="coiled-coil region" evidence="2">
    <location>
        <begin position="1148"/>
        <end position="1334"/>
    </location>
</feature>
<keyword evidence="2" id="KW-0175">Coiled coil</keyword>
<feature type="coiled-coil region" evidence="2">
    <location>
        <begin position="1717"/>
        <end position="1859"/>
    </location>
</feature>
<feature type="compositionally biased region" description="Low complexity" evidence="3">
    <location>
        <begin position="370"/>
        <end position="385"/>
    </location>
</feature>
<feature type="compositionally biased region" description="Gly residues" evidence="3">
    <location>
        <begin position="504"/>
        <end position="518"/>
    </location>
</feature>
<dbReference type="PANTHER" id="PTHR44145">
    <property type="entry name" value="DNAJ HOMOLOG SUBFAMILY A MEMBER 3, MITOCHONDRIAL"/>
    <property type="match status" value="1"/>
</dbReference>
<evidence type="ECO:0000259" key="5">
    <source>
        <dbReference type="PROSITE" id="PS50076"/>
    </source>
</evidence>
<reference evidence="6 7" key="1">
    <citation type="journal article" date="2020" name="G3 (Bethesda)">
        <title>Improved Reference Genome for Cyclotella cryptica CCMP332, a Model for Cell Wall Morphogenesis, Salinity Adaptation, and Lipid Production in Diatoms (Bacillariophyta).</title>
        <authorList>
            <person name="Roberts W.R."/>
            <person name="Downey K.M."/>
            <person name="Ruck E.C."/>
            <person name="Traller J.C."/>
            <person name="Alverson A.J."/>
        </authorList>
    </citation>
    <scope>NUCLEOTIDE SEQUENCE [LARGE SCALE GENOMIC DNA]</scope>
    <source>
        <strain evidence="6 7">CCMP332</strain>
    </source>
</reference>
<feature type="domain" description="WW" evidence="4">
    <location>
        <begin position="130"/>
        <end position="164"/>
    </location>
</feature>
<dbReference type="SMART" id="SM00456">
    <property type="entry name" value="WW"/>
    <property type="match status" value="1"/>
</dbReference>
<feature type="region of interest" description="Disordered" evidence="3">
    <location>
        <begin position="486"/>
        <end position="610"/>
    </location>
</feature>
<dbReference type="InterPro" id="IPR036869">
    <property type="entry name" value="J_dom_sf"/>
</dbReference>
<comment type="caution">
    <text evidence="6">The sequence shown here is derived from an EMBL/GenBank/DDBJ whole genome shotgun (WGS) entry which is preliminary data.</text>
</comment>
<accession>A0ABD3QPZ3</accession>